<accession>A0AAV3Z549</accession>
<evidence type="ECO:0000256" key="2">
    <source>
        <dbReference type="PROSITE-ProRule" id="PRU00302"/>
    </source>
</evidence>
<feature type="domain" description="Sushi" evidence="3">
    <location>
        <begin position="288"/>
        <end position="354"/>
    </location>
</feature>
<sequence>MPVLSPALTGWAGAPGQSEYSLKFDLLDAYVIQGLLISGLYNYGQMSSISITHQLHESYSESYILNPIAIAYSTATRLAWIDINVPFVARYLTIKLETWEGDLPAGSMEIIGYRYTPDLWEDTQYLGMRGQLQNESSITRTIVSSDIDFCLDTCRSEGYHYMRLKEVSGGIDTCACLTPSSSIRDFYTDEPDGRLCLDSRQCSAANSTFTALYSTHRLKCESLSWINAQAVLSSIVSSNFSSVTVGTTFNVTCNQGYSSDQWEGTFTTFCTNYRVWYPSPVDFTCDVLDCGYPPHLANLTLAPHNGDQTTIYQATVSYQCEASGHLLNGTELTFDVTCSASGQWLPKEYPPCIPVVCIPPSPGNASYLVPKEGGVYVYGDTAVIKCDAGKVFEGMYSDTQTLQCQSNGTWSDEPNAACISLVCPAQLPPVSHAHGSLQSASSGVYECNGGRRFSDQETTKTVMCDHQTNQWPPAHDACSKTKRFGTTICLVQEDKCMDTSMLAVVLTRSLVDCALTCSDTPFCRSVCYRRAFKMGDPDANCCLLSSEWDYEQEKSLVGWDFYDTFGTNCP</sequence>
<dbReference type="SUPFAM" id="SSF57535">
    <property type="entry name" value="Complement control module/SCR domain"/>
    <property type="match status" value="2"/>
</dbReference>
<dbReference type="Pfam" id="PF00084">
    <property type="entry name" value="Sushi"/>
    <property type="match status" value="2"/>
</dbReference>
<evidence type="ECO:0000313" key="4">
    <source>
        <dbReference type="EMBL" id="GFN89661.1"/>
    </source>
</evidence>
<dbReference type="InterPro" id="IPR035976">
    <property type="entry name" value="Sushi/SCR/CCP_sf"/>
</dbReference>
<evidence type="ECO:0000256" key="1">
    <source>
        <dbReference type="ARBA" id="ARBA00023157"/>
    </source>
</evidence>
<dbReference type="AlphaFoldDB" id="A0AAV3Z549"/>
<protein>
    <submittedName>
        <fullName evidence="4">Sushi/von Willebrand factor type a/egf/pentraxin domain-containing 1</fullName>
    </submittedName>
</protein>
<dbReference type="SMART" id="SM00032">
    <property type="entry name" value="CCP"/>
    <property type="match status" value="3"/>
</dbReference>
<reference evidence="4 5" key="1">
    <citation type="journal article" date="2021" name="Elife">
        <title>Chloroplast acquisition without the gene transfer in kleptoplastic sea slugs, Plakobranchus ocellatus.</title>
        <authorList>
            <person name="Maeda T."/>
            <person name="Takahashi S."/>
            <person name="Yoshida T."/>
            <person name="Shimamura S."/>
            <person name="Takaki Y."/>
            <person name="Nagai Y."/>
            <person name="Toyoda A."/>
            <person name="Suzuki Y."/>
            <person name="Arimoto A."/>
            <person name="Ishii H."/>
            <person name="Satoh N."/>
            <person name="Nishiyama T."/>
            <person name="Hasebe M."/>
            <person name="Maruyama T."/>
            <person name="Minagawa J."/>
            <person name="Obokata J."/>
            <person name="Shigenobu S."/>
        </authorList>
    </citation>
    <scope>NUCLEOTIDE SEQUENCE [LARGE SCALE GENOMIC DNA]</scope>
</reference>
<comment type="caution">
    <text evidence="2">Lacks conserved residue(s) required for the propagation of feature annotation.</text>
</comment>
<gene>
    <name evidence="4" type="ORF">PoB_001616700</name>
</gene>
<keyword evidence="5" id="KW-1185">Reference proteome</keyword>
<proteinExistence type="predicted"/>
<dbReference type="EMBL" id="BLXT01001947">
    <property type="protein sequence ID" value="GFN89661.1"/>
    <property type="molecule type" value="Genomic_DNA"/>
</dbReference>
<keyword evidence="1" id="KW-1015">Disulfide bond</keyword>
<feature type="domain" description="Sushi" evidence="3">
    <location>
        <begin position="355"/>
        <end position="420"/>
    </location>
</feature>
<keyword evidence="2" id="KW-0768">Sushi</keyword>
<organism evidence="4 5">
    <name type="scientific">Plakobranchus ocellatus</name>
    <dbReference type="NCBI Taxonomy" id="259542"/>
    <lineage>
        <taxon>Eukaryota</taxon>
        <taxon>Metazoa</taxon>
        <taxon>Spiralia</taxon>
        <taxon>Lophotrochozoa</taxon>
        <taxon>Mollusca</taxon>
        <taxon>Gastropoda</taxon>
        <taxon>Heterobranchia</taxon>
        <taxon>Euthyneura</taxon>
        <taxon>Panpulmonata</taxon>
        <taxon>Sacoglossa</taxon>
        <taxon>Placobranchoidea</taxon>
        <taxon>Plakobranchidae</taxon>
        <taxon>Plakobranchus</taxon>
    </lineage>
</organism>
<dbReference type="Gene3D" id="2.10.70.10">
    <property type="entry name" value="Complement Module, domain 1"/>
    <property type="match status" value="2"/>
</dbReference>
<evidence type="ECO:0000259" key="3">
    <source>
        <dbReference type="PROSITE" id="PS50923"/>
    </source>
</evidence>
<name>A0AAV3Z549_9GAST</name>
<comment type="caution">
    <text evidence="4">The sequence shown here is derived from an EMBL/GenBank/DDBJ whole genome shotgun (WGS) entry which is preliminary data.</text>
</comment>
<dbReference type="Proteomes" id="UP000735302">
    <property type="component" value="Unassembled WGS sequence"/>
</dbReference>
<dbReference type="CDD" id="cd00033">
    <property type="entry name" value="CCP"/>
    <property type="match status" value="2"/>
</dbReference>
<dbReference type="InterPro" id="IPR000436">
    <property type="entry name" value="Sushi_SCR_CCP_dom"/>
</dbReference>
<evidence type="ECO:0000313" key="5">
    <source>
        <dbReference type="Proteomes" id="UP000735302"/>
    </source>
</evidence>
<dbReference type="PROSITE" id="PS50923">
    <property type="entry name" value="SUSHI"/>
    <property type="match status" value="2"/>
</dbReference>